<dbReference type="AlphaFoldDB" id="A0A517ZA27"/>
<name>A0A517ZA27_9PLAN</name>
<sequence>MRSGARLEIGPFRRRLLNACRESRNSAGVADRGVVADLTEQFGRA</sequence>
<dbReference type="KEGG" id="mri:Mal4_36860"/>
<protein>
    <submittedName>
        <fullName evidence="1">Uncharacterized protein</fullName>
    </submittedName>
</protein>
<gene>
    <name evidence="1" type="ORF">Mal4_36860</name>
</gene>
<reference evidence="1 2" key="1">
    <citation type="submission" date="2019-02" db="EMBL/GenBank/DDBJ databases">
        <title>Deep-cultivation of Planctomycetes and their phenomic and genomic characterization uncovers novel biology.</title>
        <authorList>
            <person name="Wiegand S."/>
            <person name="Jogler M."/>
            <person name="Boedeker C."/>
            <person name="Pinto D."/>
            <person name="Vollmers J."/>
            <person name="Rivas-Marin E."/>
            <person name="Kohn T."/>
            <person name="Peeters S.H."/>
            <person name="Heuer A."/>
            <person name="Rast P."/>
            <person name="Oberbeckmann S."/>
            <person name="Bunk B."/>
            <person name="Jeske O."/>
            <person name="Meyerdierks A."/>
            <person name="Storesund J.E."/>
            <person name="Kallscheuer N."/>
            <person name="Luecker S."/>
            <person name="Lage O.M."/>
            <person name="Pohl T."/>
            <person name="Merkel B.J."/>
            <person name="Hornburger P."/>
            <person name="Mueller R.-W."/>
            <person name="Bruemmer F."/>
            <person name="Labrenz M."/>
            <person name="Spormann A.M."/>
            <person name="Op den Camp H."/>
            <person name="Overmann J."/>
            <person name="Amann R."/>
            <person name="Jetten M.S.M."/>
            <person name="Mascher T."/>
            <person name="Medema M.H."/>
            <person name="Devos D.P."/>
            <person name="Kaster A.-K."/>
            <person name="Ovreas L."/>
            <person name="Rohde M."/>
            <person name="Galperin M.Y."/>
            <person name="Jogler C."/>
        </authorList>
    </citation>
    <scope>NUCLEOTIDE SEQUENCE [LARGE SCALE GENOMIC DNA]</scope>
    <source>
        <strain evidence="1 2">Mal4</strain>
    </source>
</reference>
<evidence type="ECO:0000313" key="1">
    <source>
        <dbReference type="EMBL" id="QDU39345.1"/>
    </source>
</evidence>
<accession>A0A517ZA27</accession>
<keyword evidence="2" id="KW-1185">Reference proteome</keyword>
<dbReference type="EMBL" id="CP036275">
    <property type="protein sequence ID" value="QDU39345.1"/>
    <property type="molecule type" value="Genomic_DNA"/>
</dbReference>
<dbReference type="Proteomes" id="UP000320496">
    <property type="component" value="Chromosome"/>
</dbReference>
<evidence type="ECO:0000313" key="2">
    <source>
        <dbReference type="Proteomes" id="UP000320496"/>
    </source>
</evidence>
<organism evidence="1 2">
    <name type="scientific">Maioricimonas rarisocia</name>
    <dbReference type="NCBI Taxonomy" id="2528026"/>
    <lineage>
        <taxon>Bacteria</taxon>
        <taxon>Pseudomonadati</taxon>
        <taxon>Planctomycetota</taxon>
        <taxon>Planctomycetia</taxon>
        <taxon>Planctomycetales</taxon>
        <taxon>Planctomycetaceae</taxon>
        <taxon>Maioricimonas</taxon>
    </lineage>
</organism>
<proteinExistence type="predicted"/>